<feature type="domain" description="DUF2007" evidence="2">
    <location>
        <begin position="8"/>
        <end position="67"/>
    </location>
</feature>
<evidence type="ECO:0000313" key="3">
    <source>
        <dbReference type="EMBL" id="MPM18602.1"/>
    </source>
</evidence>
<evidence type="ECO:0000256" key="1">
    <source>
        <dbReference type="SAM" id="Phobius"/>
    </source>
</evidence>
<protein>
    <recommendedName>
        <fullName evidence="2">DUF2007 domain-containing protein</fullName>
    </recommendedName>
</protein>
<evidence type="ECO:0000259" key="2">
    <source>
        <dbReference type="Pfam" id="PF09413"/>
    </source>
</evidence>
<dbReference type="InterPro" id="IPR011322">
    <property type="entry name" value="N-reg_PII-like_a/b"/>
</dbReference>
<reference evidence="3" key="1">
    <citation type="submission" date="2019-08" db="EMBL/GenBank/DDBJ databases">
        <authorList>
            <person name="Kucharzyk K."/>
            <person name="Murdoch R.W."/>
            <person name="Higgins S."/>
            <person name="Loffler F."/>
        </authorList>
    </citation>
    <scope>NUCLEOTIDE SEQUENCE</scope>
</reference>
<gene>
    <name evidence="3" type="ORF">SDC9_65015</name>
</gene>
<keyword evidence="1" id="KW-1133">Transmembrane helix</keyword>
<accession>A0A644XQT7</accession>
<dbReference type="InterPro" id="IPR018551">
    <property type="entry name" value="DUF2007"/>
</dbReference>
<dbReference type="Gene3D" id="3.30.70.790">
    <property type="entry name" value="UreE, C-terminal domain"/>
    <property type="match status" value="1"/>
</dbReference>
<sequence length="127" mass="14163">MAVIRIKSCNDTFEASILKAQLNQAGIECFLANELSSEILQQYGGMMNSGVQIMIDEKDKLAALEILSISEKETTMACPHCKSINVASGPGRKWAGKYMLILLSILFFIPLGNRKQSYYCRDCGREF</sequence>
<feature type="transmembrane region" description="Helical" evidence="1">
    <location>
        <begin position="94"/>
        <end position="111"/>
    </location>
</feature>
<keyword evidence="1" id="KW-0812">Transmembrane</keyword>
<dbReference type="AlphaFoldDB" id="A0A644XQT7"/>
<dbReference type="SUPFAM" id="SSF54913">
    <property type="entry name" value="GlnB-like"/>
    <property type="match status" value="1"/>
</dbReference>
<dbReference type="Pfam" id="PF09413">
    <property type="entry name" value="DUF2007"/>
    <property type="match status" value="1"/>
</dbReference>
<dbReference type="EMBL" id="VSSQ01003016">
    <property type="protein sequence ID" value="MPM18602.1"/>
    <property type="molecule type" value="Genomic_DNA"/>
</dbReference>
<comment type="caution">
    <text evidence="3">The sequence shown here is derived from an EMBL/GenBank/DDBJ whole genome shotgun (WGS) entry which is preliminary data.</text>
</comment>
<name>A0A644XQT7_9ZZZZ</name>
<keyword evidence="1" id="KW-0472">Membrane</keyword>
<proteinExistence type="predicted"/>
<organism evidence="3">
    <name type="scientific">bioreactor metagenome</name>
    <dbReference type="NCBI Taxonomy" id="1076179"/>
    <lineage>
        <taxon>unclassified sequences</taxon>
        <taxon>metagenomes</taxon>
        <taxon>ecological metagenomes</taxon>
    </lineage>
</organism>